<feature type="transmembrane region" description="Helical" evidence="2">
    <location>
        <begin position="52"/>
        <end position="72"/>
    </location>
</feature>
<organism evidence="3 4">
    <name type="scientific">Candidatus Wolfebacteria bacterium GW2011_GWA2_42_10</name>
    <dbReference type="NCBI Taxonomy" id="1619004"/>
    <lineage>
        <taxon>Bacteria</taxon>
        <taxon>Candidatus Wolfeibacteriota</taxon>
    </lineage>
</organism>
<dbReference type="EMBL" id="LCCF01000007">
    <property type="protein sequence ID" value="KKS25086.1"/>
    <property type="molecule type" value="Genomic_DNA"/>
</dbReference>
<sequence>NAAEPHRSKPQKNPKNIGSNHILILGEENFLIRKSKSIINFAIINHMNQKGFINIILVVIIVALVGAGAYFVSTRQTISPTPMPSSSPTPTPTPTPTQPSTTDTGLKPSTPVPPQANKSAWKTYRNNKYLFQLSYPYGWKVKEEYPEIDKQSKEAETVLSLEILSVDKQRVFALLYHVNENRWYTSIDKAKLSGEKTFYVSGFETVIERDFMPLAVKVMVKREKEGSDDGLEFLFISSTSTPSFLLNEDDIKFFKEILSTFKFIK</sequence>
<feature type="region of interest" description="Disordered" evidence="1">
    <location>
        <begin position="78"/>
        <end position="118"/>
    </location>
</feature>
<evidence type="ECO:0000313" key="4">
    <source>
        <dbReference type="Proteomes" id="UP000034256"/>
    </source>
</evidence>
<feature type="non-terminal residue" evidence="3">
    <location>
        <position position="1"/>
    </location>
</feature>
<protein>
    <submittedName>
        <fullName evidence="3">Uncharacterized protein</fullName>
    </submittedName>
</protein>
<gene>
    <name evidence="3" type="ORF">UU85_C0007G0001</name>
</gene>
<proteinExistence type="predicted"/>
<reference evidence="3 4" key="1">
    <citation type="journal article" date="2015" name="Nature">
        <title>rRNA introns, odd ribosomes, and small enigmatic genomes across a large radiation of phyla.</title>
        <authorList>
            <person name="Brown C.T."/>
            <person name="Hug L.A."/>
            <person name="Thomas B.C."/>
            <person name="Sharon I."/>
            <person name="Castelle C.J."/>
            <person name="Singh A."/>
            <person name="Wilkins M.J."/>
            <person name="Williams K.H."/>
            <person name="Banfield J.F."/>
        </authorList>
    </citation>
    <scope>NUCLEOTIDE SEQUENCE [LARGE SCALE GENOMIC DNA]</scope>
</reference>
<dbReference type="Proteomes" id="UP000034256">
    <property type="component" value="Unassembled WGS sequence"/>
</dbReference>
<name>A0A0G0ZSX8_9BACT</name>
<keyword evidence="2" id="KW-0812">Transmembrane</keyword>
<evidence type="ECO:0000256" key="1">
    <source>
        <dbReference type="SAM" id="MobiDB-lite"/>
    </source>
</evidence>
<comment type="caution">
    <text evidence="3">The sequence shown here is derived from an EMBL/GenBank/DDBJ whole genome shotgun (WGS) entry which is preliminary data.</text>
</comment>
<accession>A0A0G0ZSX8</accession>
<evidence type="ECO:0000256" key="2">
    <source>
        <dbReference type="SAM" id="Phobius"/>
    </source>
</evidence>
<evidence type="ECO:0000313" key="3">
    <source>
        <dbReference type="EMBL" id="KKS25086.1"/>
    </source>
</evidence>
<keyword evidence="2" id="KW-1133">Transmembrane helix</keyword>
<keyword evidence="2" id="KW-0472">Membrane</keyword>
<feature type="compositionally biased region" description="Pro residues" evidence="1">
    <location>
        <begin position="81"/>
        <end position="97"/>
    </location>
</feature>
<dbReference type="AlphaFoldDB" id="A0A0G0ZSX8"/>